<evidence type="ECO:0000259" key="1">
    <source>
        <dbReference type="PROSITE" id="PS50883"/>
    </source>
</evidence>
<reference evidence="2 3" key="1">
    <citation type="submission" date="2013-08" db="EMBL/GenBank/DDBJ databases">
        <title>The genome sequence of Skermanella stibiiresistens.</title>
        <authorList>
            <person name="Zhu W."/>
            <person name="Wang G."/>
        </authorList>
    </citation>
    <scope>NUCLEOTIDE SEQUENCE [LARGE SCALE GENOMIC DNA]</scope>
    <source>
        <strain evidence="2 3">SB22</strain>
    </source>
</reference>
<dbReference type="InterPro" id="IPR001633">
    <property type="entry name" value="EAL_dom"/>
</dbReference>
<dbReference type="SUPFAM" id="SSF141868">
    <property type="entry name" value="EAL domain-like"/>
    <property type="match status" value="1"/>
</dbReference>
<dbReference type="AlphaFoldDB" id="W9HFW3"/>
<dbReference type="InterPro" id="IPR035919">
    <property type="entry name" value="EAL_sf"/>
</dbReference>
<dbReference type="PROSITE" id="PS50883">
    <property type="entry name" value="EAL"/>
    <property type="match status" value="1"/>
</dbReference>
<protein>
    <recommendedName>
        <fullName evidence="1">EAL domain-containing protein</fullName>
    </recommendedName>
</protein>
<dbReference type="STRING" id="1385369.N825_00565"/>
<organism evidence="2 3">
    <name type="scientific">Skermanella stibiiresistens SB22</name>
    <dbReference type="NCBI Taxonomy" id="1385369"/>
    <lineage>
        <taxon>Bacteria</taxon>
        <taxon>Pseudomonadati</taxon>
        <taxon>Pseudomonadota</taxon>
        <taxon>Alphaproteobacteria</taxon>
        <taxon>Rhodospirillales</taxon>
        <taxon>Azospirillaceae</taxon>
        <taxon>Skermanella</taxon>
    </lineage>
</organism>
<dbReference type="CDD" id="cd00130">
    <property type="entry name" value="PAS"/>
    <property type="match status" value="1"/>
</dbReference>
<dbReference type="PANTHER" id="PTHR33121:SF79">
    <property type="entry name" value="CYCLIC DI-GMP PHOSPHODIESTERASE PDED-RELATED"/>
    <property type="match status" value="1"/>
</dbReference>
<keyword evidence="3" id="KW-1185">Reference proteome</keyword>
<dbReference type="EMBL" id="AVFL01000001">
    <property type="protein sequence ID" value="EWY42788.1"/>
    <property type="molecule type" value="Genomic_DNA"/>
</dbReference>
<dbReference type="PATRIC" id="fig|1385369.3.peg.115"/>
<dbReference type="GO" id="GO:0071111">
    <property type="term" value="F:cyclic-guanylate-specific phosphodiesterase activity"/>
    <property type="evidence" value="ECO:0007669"/>
    <property type="project" value="InterPro"/>
</dbReference>
<dbReference type="Proteomes" id="UP000019486">
    <property type="component" value="Unassembled WGS sequence"/>
</dbReference>
<dbReference type="Pfam" id="PF00563">
    <property type="entry name" value="EAL"/>
    <property type="match status" value="1"/>
</dbReference>
<dbReference type="RefSeq" id="WP_037445885.1">
    <property type="nucleotide sequence ID" value="NZ_AVFL01000001.1"/>
</dbReference>
<name>W9HFW3_9PROT</name>
<comment type="caution">
    <text evidence="2">The sequence shown here is derived from an EMBL/GenBank/DDBJ whole genome shotgun (WGS) entry which is preliminary data.</text>
</comment>
<accession>W9HFW3</accession>
<dbReference type="InterPro" id="IPR000014">
    <property type="entry name" value="PAS"/>
</dbReference>
<dbReference type="SMART" id="SM00052">
    <property type="entry name" value="EAL"/>
    <property type="match status" value="1"/>
</dbReference>
<evidence type="ECO:0000313" key="2">
    <source>
        <dbReference type="EMBL" id="EWY42788.1"/>
    </source>
</evidence>
<dbReference type="InterPro" id="IPR050706">
    <property type="entry name" value="Cyclic-di-GMP_PDE-like"/>
</dbReference>
<dbReference type="OrthoDB" id="7251575at2"/>
<dbReference type="CDD" id="cd01948">
    <property type="entry name" value="EAL"/>
    <property type="match status" value="1"/>
</dbReference>
<dbReference type="PANTHER" id="PTHR33121">
    <property type="entry name" value="CYCLIC DI-GMP PHOSPHODIESTERASE PDEF"/>
    <property type="match status" value="1"/>
</dbReference>
<sequence length="550" mass="59219">MSSQIKRFISFAFAAADLLIEVGAAGEVRFALGAALTLTDQRDDSLRGRNWLDLFDPADHAAIQSMVEALGPRGRCGPLPVRMAATSVPERRNEPPRRAALSACRLAGPEEWLSCVLTALPANDGAEKPLADIEEFMAAASKAGEAGAELTLLDAPGLASLAQRDPALCQTVVQRINTVLRGAAVAENAATQLSETRFGVAHGGDDASLRKGLAAITAEGARNGFDLGISAHNLDLSDKGLEPDELLQAVRFAVNRFSAMGLDAALPGSATEAFEQMVDSAIERMNDFAEVVREEKFDLSFQPIVELASNALHHFEVLARFTDGSSPFEKVQFAEEIGVIEKFDFAVFTRSIAAIRAEDRRCPAAQPLRLAVNMSGKSLENALFIRLLLASLDDNRDLAGRLSLEVTESARLQDLARAERVIQEIRRRGFDVYIDDFGAGAASFQYLQALTVTGVKIDGSYIKRIGGSRRDDTLLRGLVRLCGDLEIVTVGEMVETMEQGDFLRGIGVTLGQGWLFGKAAPTPVWASKLAPPASAPRVRGRRQGVTESWG</sequence>
<dbReference type="Gene3D" id="3.20.20.450">
    <property type="entry name" value="EAL domain"/>
    <property type="match status" value="1"/>
</dbReference>
<feature type="domain" description="EAL" evidence="1">
    <location>
        <begin position="281"/>
        <end position="533"/>
    </location>
</feature>
<proteinExistence type="predicted"/>
<gene>
    <name evidence="2" type="ORF">N825_00565</name>
</gene>
<evidence type="ECO:0000313" key="3">
    <source>
        <dbReference type="Proteomes" id="UP000019486"/>
    </source>
</evidence>